<dbReference type="EMBL" id="JAVRRA010016467">
    <property type="protein sequence ID" value="KAK5201864.1"/>
    <property type="molecule type" value="Genomic_DNA"/>
</dbReference>
<gene>
    <name evidence="1" type="ORF">LTR16_001188</name>
</gene>
<proteinExistence type="predicted"/>
<dbReference type="Proteomes" id="UP001357485">
    <property type="component" value="Unassembled WGS sequence"/>
</dbReference>
<evidence type="ECO:0000313" key="1">
    <source>
        <dbReference type="EMBL" id="KAK5201864.1"/>
    </source>
</evidence>
<evidence type="ECO:0000313" key="2">
    <source>
        <dbReference type="Proteomes" id="UP001357485"/>
    </source>
</evidence>
<comment type="caution">
    <text evidence="1">The sequence shown here is derived from an EMBL/GenBank/DDBJ whole genome shotgun (WGS) entry which is preliminary data.</text>
</comment>
<reference evidence="1 2" key="1">
    <citation type="submission" date="2023-08" db="EMBL/GenBank/DDBJ databases">
        <title>Black Yeasts Isolated from many extreme environments.</title>
        <authorList>
            <person name="Coleine C."/>
            <person name="Stajich J.E."/>
            <person name="Selbmann L."/>
        </authorList>
    </citation>
    <scope>NUCLEOTIDE SEQUENCE [LARGE SCALE GENOMIC DNA]</scope>
    <source>
        <strain evidence="1 2">CCFEE 536</strain>
    </source>
</reference>
<name>A0ABR0LQE5_9PEZI</name>
<protein>
    <submittedName>
        <fullName evidence="1">Uncharacterized protein</fullName>
    </submittedName>
</protein>
<organism evidence="1 2">
    <name type="scientific">Cryomyces antarcticus</name>
    <dbReference type="NCBI Taxonomy" id="329879"/>
    <lineage>
        <taxon>Eukaryota</taxon>
        <taxon>Fungi</taxon>
        <taxon>Dikarya</taxon>
        <taxon>Ascomycota</taxon>
        <taxon>Pezizomycotina</taxon>
        <taxon>Dothideomycetes</taxon>
        <taxon>Dothideomycetes incertae sedis</taxon>
        <taxon>Cryomyces</taxon>
    </lineage>
</organism>
<keyword evidence="2" id="KW-1185">Reference proteome</keyword>
<sequence length="272" mass="30627">MNGMANKTSREMCHTSTICEHECNHGAEGYTLNVYHIRALVAVYVFVLLRKAIAKAVVQFAKATYHDRHINVFWFCPLENVREDANADGQGSDELERRDVQLRGAPCDALNRHPGHLEAREEPRKCVGLAAVFDLVFCDVRHVDQALFHEDFHGSTRQREISTLRRLEYEPAHVSKVSVHLGPLAAELPQNSPSAIHAIPSEKTSVISIHLSFRRHCRDFDSPAPGKFSRKMDQEHAKRMGIFDGKRTGVDLEGIQALQNDPIIAPFIYKAA</sequence>
<accession>A0ABR0LQE5</accession>